<comment type="subcellular location">
    <subcellularLocation>
        <location evidence="1">Membrane</location>
        <topology evidence="1">Single-pass membrane protein</topology>
    </subcellularLocation>
</comment>
<evidence type="ECO:0000256" key="2">
    <source>
        <dbReference type="ARBA" id="ARBA00022692"/>
    </source>
</evidence>
<dbReference type="Gene3D" id="3.30.1150.10">
    <property type="match status" value="1"/>
</dbReference>
<proteinExistence type="predicted"/>
<dbReference type="InterPro" id="IPR006260">
    <property type="entry name" value="TonB/TolA_C"/>
</dbReference>
<keyword evidence="4 5" id="KW-0472">Membrane</keyword>
<dbReference type="Pfam" id="PF13103">
    <property type="entry name" value="TonB_2"/>
    <property type="match status" value="1"/>
</dbReference>
<gene>
    <name evidence="6" type="ORF">FHS83_002276</name>
</gene>
<evidence type="ECO:0000256" key="3">
    <source>
        <dbReference type="ARBA" id="ARBA00022989"/>
    </source>
</evidence>
<dbReference type="NCBIfam" id="TIGR01352">
    <property type="entry name" value="tonB_Cterm"/>
    <property type="match status" value="1"/>
</dbReference>
<evidence type="ECO:0000313" key="7">
    <source>
        <dbReference type="Proteomes" id="UP000570514"/>
    </source>
</evidence>
<evidence type="ECO:0000313" key="6">
    <source>
        <dbReference type="EMBL" id="NIK88958.1"/>
    </source>
</evidence>
<organism evidence="6 7">
    <name type="scientific">Rhizomicrobium palustre</name>
    <dbReference type="NCBI Taxonomy" id="189966"/>
    <lineage>
        <taxon>Bacteria</taxon>
        <taxon>Pseudomonadati</taxon>
        <taxon>Pseudomonadota</taxon>
        <taxon>Alphaproteobacteria</taxon>
        <taxon>Micropepsales</taxon>
        <taxon>Micropepsaceae</taxon>
        <taxon>Rhizomicrobium</taxon>
    </lineage>
</organism>
<dbReference type="SUPFAM" id="SSF74653">
    <property type="entry name" value="TolA/TonB C-terminal domain"/>
    <property type="match status" value="1"/>
</dbReference>
<dbReference type="EMBL" id="JAASRM010000001">
    <property type="protein sequence ID" value="NIK88958.1"/>
    <property type="molecule type" value="Genomic_DNA"/>
</dbReference>
<name>A0A846MZA8_9PROT</name>
<dbReference type="Proteomes" id="UP000570514">
    <property type="component" value="Unassembled WGS sequence"/>
</dbReference>
<dbReference type="RefSeq" id="WP_167083086.1">
    <property type="nucleotide sequence ID" value="NZ_BAAADC010000001.1"/>
</dbReference>
<comment type="caution">
    <text evidence="6">The sequence shown here is derived from an EMBL/GenBank/DDBJ whole genome shotgun (WGS) entry which is preliminary data.</text>
</comment>
<dbReference type="AlphaFoldDB" id="A0A846MZA8"/>
<evidence type="ECO:0000256" key="1">
    <source>
        <dbReference type="ARBA" id="ARBA00004167"/>
    </source>
</evidence>
<sequence>MAEGERTGLFRGHGPAVIAGLVFLFVVGTTVFFLATTDKNAPRQIHEFTMVRLVPPPPPPPPPPEQVQPKMIEQPKMVTPEEKSLAEQVQKNPAAKGPLGLDAKGDGAGDAFNLAGNQGGNGLLSGGGSRWGWYAGIVQQQVENALRANRKTRRAVFDVEVAVWIDTSGRVTRVKVRRSTGSRELDAAIENEVFAGMVVREAPPPDMPMPMVMRNSAHQSG</sequence>
<feature type="transmembrane region" description="Helical" evidence="5">
    <location>
        <begin position="16"/>
        <end position="35"/>
    </location>
</feature>
<keyword evidence="2 5" id="KW-0812">Transmembrane</keyword>
<keyword evidence="3 5" id="KW-1133">Transmembrane helix</keyword>
<dbReference type="GO" id="GO:0016020">
    <property type="term" value="C:membrane"/>
    <property type="evidence" value="ECO:0007669"/>
    <property type="project" value="UniProtKB-SubCell"/>
</dbReference>
<keyword evidence="7" id="KW-1185">Reference proteome</keyword>
<evidence type="ECO:0000256" key="4">
    <source>
        <dbReference type="ARBA" id="ARBA00023136"/>
    </source>
</evidence>
<protein>
    <submittedName>
        <fullName evidence="6">TonB family protein</fullName>
    </submittedName>
</protein>
<reference evidence="6 7" key="1">
    <citation type="submission" date="2020-03" db="EMBL/GenBank/DDBJ databases">
        <title>Genomic Encyclopedia of Type Strains, Phase IV (KMG-IV): sequencing the most valuable type-strain genomes for metagenomic binning, comparative biology and taxonomic classification.</title>
        <authorList>
            <person name="Goeker M."/>
        </authorList>
    </citation>
    <scope>NUCLEOTIDE SEQUENCE [LARGE SCALE GENOMIC DNA]</scope>
    <source>
        <strain evidence="6 7">DSM 19867</strain>
    </source>
</reference>
<accession>A0A846MZA8</accession>
<evidence type="ECO:0000256" key="5">
    <source>
        <dbReference type="SAM" id="Phobius"/>
    </source>
</evidence>